<feature type="region of interest" description="Disordered" evidence="1">
    <location>
        <begin position="32"/>
        <end position="69"/>
    </location>
</feature>
<dbReference type="AlphaFoldDB" id="A0A914MQV5"/>
<accession>A0A914MQV5</accession>
<dbReference type="Proteomes" id="UP000887563">
    <property type="component" value="Unplaced"/>
</dbReference>
<name>A0A914MQV5_MELIC</name>
<feature type="compositionally biased region" description="Polar residues" evidence="1">
    <location>
        <begin position="171"/>
        <end position="191"/>
    </location>
</feature>
<dbReference type="WBParaSite" id="Minc3s02218g28921">
    <property type="protein sequence ID" value="Minc3s02218g28921"/>
    <property type="gene ID" value="Minc3s02218g28921"/>
</dbReference>
<feature type="region of interest" description="Disordered" evidence="1">
    <location>
        <begin position="152"/>
        <end position="197"/>
    </location>
</feature>
<feature type="compositionally biased region" description="Low complexity" evidence="1">
    <location>
        <begin position="152"/>
        <end position="161"/>
    </location>
</feature>
<reference evidence="3" key="1">
    <citation type="submission" date="2022-11" db="UniProtKB">
        <authorList>
            <consortium name="WormBaseParasite"/>
        </authorList>
    </citation>
    <scope>IDENTIFICATION</scope>
</reference>
<protein>
    <submittedName>
        <fullName evidence="3">Major sperm protein</fullName>
    </submittedName>
</protein>
<evidence type="ECO:0000313" key="3">
    <source>
        <dbReference type="WBParaSite" id="Minc3s02218g28921"/>
    </source>
</evidence>
<feature type="compositionally biased region" description="Basic and acidic residues" evidence="1">
    <location>
        <begin position="57"/>
        <end position="68"/>
    </location>
</feature>
<proteinExistence type="predicted"/>
<evidence type="ECO:0000313" key="2">
    <source>
        <dbReference type="Proteomes" id="UP000887563"/>
    </source>
</evidence>
<evidence type="ECO:0000256" key="1">
    <source>
        <dbReference type="SAM" id="MobiDB-lite"/>
    </source>
</evidence>
<keyword evidence="2" id="KW-1185">Reference proteome</keyword>
<organism evidence="2 3">
    <name type="scientific">Meloidogyne incognita</name>
    <name type="common">Southern root-knot nematode worm</name>
    <name type="synonym">Oxyuris incognita</name>
    <dbReference type="NCBI Taxonomy" id="6306"/>
    <lineage>
        <taxon>Eukaryota</taxon>
        <taxon>Metazoa</taxon>
        <taxon>Ecdysozoa</taxon>
        <taxon>Nematoda</taxon>
        <taxon>Chromadorea</taxon>
        <taxon>Rhabditida</taxon>
        <taxon>Tylenchina</taxon>
        <taxon>Tylenchomorpha</taxon>
        <taxon>Tylenchoidea</taxon>
        <taxon>Meloidogynidae</taxon>
        <taxon>Meloidogyninae</taxon>
        <taxon>Meloidogyne</taxon>
        <taxon>Meloidogyne incognita group</taxon>
    </lineage>
</organism>
<sequence>MNPIKARLEVLQITSSILATPTNSNLRALHSSNAVDNSRRQDRVPGQGGFAAGAARGAEDREQRRHDPALQSQVHEVSINLFASFRADLTFFLFFSNELIKIRPPVGILKPGGSATVRLLLLTKEDLPEDDRQCLLLHSSFLPQSSFFPFQTSRSTTTTPKTRTRRRECSGTWSRRSRASNVSTCASNANRTEAEDA</sequence>